<gene>
    <name evidence="2" type="ORF">H9701_00025</name>
</gene>
<evidence type="ECO:0000313" key="3">
    <source>
        <dbReference type="Proteomes" id="UP000823882"/>
    </source>
</evidence>
<dbReference type="GO" id="GO:0005737">
    <property type="term" value="C:cytoplasm"/>
    <property type="evidence" value="ECO:0007669"/>
    <property type="project" value="TreeGrafter"/>
</dbReference>
<name>A0A9D2NXT5_9FIRM</name>
<dbReference type="SUPFAM" id="SSF103359">
    <property type="entry name" value="Suppressor of Fused, N-terminal domain"/>
    <property type="match status" value="1"/>
</dbReference>
<comment type="caution">
    <text evidence="2">The sequence shown here is derived from an EMBL/GenBank/DDBJ whole genome shotgun (WGS) entry which is preliminary data.</text>
</comment>
<dbReference type="InterPro" id="IPR020941">
    <property type="entry name" value="SUFU-like_domain"/>
</dbReference>
<feature type="domain" description="Suppressor of fused-like" evidence="1">
    <location>
        <begin position="52"/>
        <end position="214"/>
    </location>
</feature>
<dbReference type="AlphaFoldDB" id="A0A9D2NXT5"/>
<dbReference type="Proteomes" id="UP000823882">
    <property type="component" value="Unassembled WGS sequence"/>
</dbReference>
<proteinExistence type="predicted"/>
<dbReference type="InterPro" id="IPR007768">
    <property type="entry name" value="Suppressor_of_fused"/>
</dbReference>
<accession>A0A9D2NXT5</accession>
<reference evidence="2" key="2">
    <citation type="submission" date="2021-04" db="EMBL/GenBank/DDBJ databases">
        <authorList>
            <person name="Gilroy R."/>
        </authorList>
    </citation>
    <scope>NUCLEOTIDE SEQUENCE</scope>
    <source>
        <strain evidence="2">CHK186-1790</strain>
    </source>
</reference>
<dbReference type="Pfam" id="PF05076">
    <property type="entry name" value="SUFU"/>
    <property type="match status" value="1"/>
</dbReference>
<reference evidence="2" key="1">
    <citation type="journal article" date="2021" name="PeerJ">
        <title>Extensive microbial diversity within the chicken gut microbiome revealed by metagenomics and culture.</title>
        <authorList>
            <person name="Gilroy R."/>
            <person name="Ravi A."/>
            <person name="Getino M."/>
            <person name="Pursley I."/>
            <person name="Horton D.L."/>
            <person name="Alikhan N.F."/>
            <person name="Baker D."/>
            <person name="Gharbi K."/>
            <person name="Hall N."/>
            <person name="Watson M."/>
            <person name="Adriaenssens E.M."/>
            <person name="Foster-Nyarko E."/>
            <person name="Jarju S."/>
            <person name="Secka A."/>
            <person name="Antonio M."/>
            <person name="Oren A."/>
            <person name="Chaudhuri R.R."/>
            <person name="La Ragione R."/>
            <person name="Hildebrand F."/>
            <person name="Pallen M.J."/>
        </authorList>
    </citation>
    <scope>NUCLEOTIDE SEQUENCE</scope>
    <source>
        <strain evidence="2">CHK186-1790</strain>
    </source>
</reference>
<dbReference type="InterPro" id="IPR037181">
    <property type="entry name" value="SUFU_N"/>
</dbReference>
<sequence length="219" mass="24632">MTLEEFRAREKAQEDWAPGWEAIDAAFSALYPGQEPDHYGTLLPARALFGGDQYLDGYSLYTSPHGHRHLVTYGMSELYAEESSLGGTYSKWGYEMTMKLPGQPAEGCLWAIDLLGNLARYTFTQNRWLEPYQYIAGDGSSICRDRASALTGLLVVPDTEVPGRDTLYGRLDFLQLVGITQRELDVLRQDPSQAPVLAQRLGADDPWLLTDLDRTRDYL</sequence>
<organism evidence="2 3">
    <name type="scientific">Candidatus Intestinimonas pullistercoris</name>
    <dbReference type="NCBI Taxonomy" id="2838623"/>
    <lineage>
        <taxon>Bacteria</taxon>
        <taxon>Bacillati</taxon>
        <taxon>Bacillota</taxon>
        <taxon>Clostridia</taxon>
        <taxon>Eubacteriales</taxon>
        <taxon>Intestinimonas</taxon>
    </lineage>
</organism>
<dbReference type="EMBL" id="DWWJ01000001">
    <property type="protein sequence ID" value="HJC39922.1"/>
    <property type="molecule type" value="Genomic_DNA"/>
</dbReference>
<protein>
    <submittedName>
        <fullName evidence="2">Suppressor of fused domain protein</fullName>
    </submittedName>
</protein>
<evidence type="ECO:0000313" key="2">
    <source>
        <dbReference type="EMBL" id="HJC39922.1"/>
    </source>
</evidence>
<evidence type="ECO:0000259" key="1">
    <source>
        <dbReference type="Pfam" id="PF05076"/>
    </source>
</evidence>
<dbReference type="PANTHER" id="PTHR10928:SF2">
    <property type="entry name" value="SUPPRESSOR OF FUSED HOMOLOG"/>
    <property type="match status" value="1"/>
</dbReference>
<dbReference type="PANTHER" id="PTHR10928">
    <property type="entry name" value="SUPPRESSOR OF FUSED"/>
    <property type="match status" value="1"/>
</dbReference>